<keyword evidence="2" id="KW-1185">Reference proteome</keyword>
<comment type="caution">
    <text evidence="1">The sequence shown here is derived from an EMBL/GenBank/DDBJ whole genome shotgun (WGS) entry which is preliminary data.</text>
</comment>
<proteinExistence type="predicted"/>
<dbReference type="EMBL" id="WUUL01000010">
    <property type="protein sequence ID" value="MXQ54908.1"/>
    <property type="molecule type" value="Genomic_DNA"/>
</dbReference>
<accession>A0A6I4VWC9</accession>
<dbReference type="AlphaFoldDB" id="A0A6I4VWC9"/>
<dbReference type="InterPro" id="IPR036746">
    <property type="entry name" value="TT1725-like_sf"/>
</dbReference>
<sequence>MFIGLLTCEGQIPSSLSLKDKRRVLQSALTRIKNKWNLSVSEVGRQDDRQVFELAIVGVATAKHVVEKELQLALKLLEATDEMLIFHIDITFV</sequence>
<protein>
    <submittedName>
        <fullName evidence="1">DUF503 family protein</fullName>
    </submittedName>
</protein>
<dbReference type="Pfam" id="PF04456">
    <property type="entry name" value="DUF503"/>
    <property type="match status" value="1"/>
</dbReference>
<dbReference type="PANTHER" id="PTHR36441">
    <property type="entry name" value="HYPOTHETICAL CYTOSOLIC PROTEIN"/>
    <property type="match status" value="1"/>
</dbReference>
<dbReference type="PANTHER" id="PTHR36441:SF1">
    <property type="entry name" value="DUF503 DOMAIN-CONTAINING PROTEIN"/>
    <property type="match status" value="1"/>
</dbReference>
<dbReference type="RefSeq" id="WP_160802262.1">
    <property type="nucleotide sequence ID" value="NZ_WUUL01000010.1"/>
</dbReference>
<dbReference type="InterPro" id="IPR007546">
    <property type="entry name" value="DUF503"/>
</dbReference>
<reference evidence="1 2" key="1">
    <citation type="submission" date="2019-12" db="EMBL/GenBank/DDBJ databases">
        <title>Whole-genome analyses of novel actinobacteria.</title>
        <authorList>
            <person name="Sahin N."/>
            <person name="Saygin H."/>
        </authorList>
    </citation>
    <scope>NUCLEOTIDE SEQUENCE [LARGE SCALE GENOMIC DNA]</scope>
    <source>
        <strain evidence="1 2">KC615</strain>
    </source>
</reference>
<dbReference type="Gene3D" id="3.30.70.1120">
    <property type="entry name" value="TT1725-like"/>
    <property type="match status" value="1"/>
</dbReference>
<organism evidence="1 2">
    <name type="scientific">Shimazuella alba</name>
    <dbReference type="NCBI Taxonomy" id="2690964"/>
    <lineage>
        <taxon>Bacteria</taxon>
        <taxon>Bacillati</taxon>
        <taxon>Bacillota</taxon>
        <taxon>Bacilli</taxon>
        <taxon>Bacillales</taxon>
        <taxon>Thermoactinomycetaceae</taxon>
        <taxon>Shimazuella</taxon>
    </lineage>
</organism>
<dbReference type="SUPFAM" id="SSF103007">
    <property type="entry name" value="Hypothetical protein TT1725"/>
    <property type="match status" value="1"/>
</dbReference>
<evidence type="ECO:0000313" key="1">
    <source>
        <dbReference type="EMBL" id="MXQ54908.1"/>
    </source>
</evidence>
<gene>
    <name evidence="1" type="ORF">GSM42_14515</name>
</gene>
<evidence type="ECO:0000313" key="2">
    <source>
        <dbReference type="Proteomes" id="UP000430692"/>
    </source>
</evidence>
<dbReference type="Proteomes" id="UP000430692">
    <property type="component" value="Unassembled WGS sequence"/>
</dbReference>
<name>A0A6I4VWC9_9BACL</name>